<keyword evidence="5" id="KW-1185">Reference proteome</keyword>
<reference evidence="4 5" key="1">
    <citation type="journal article" date="2020" name="mSystems">
        <title>Defining Genomic and Predicted Metabolic Features of the Acetobacterium Genus.</title>
        <authorList>
            <person name="Ross D.E."/>
            <person name="Marshall C.W."/>
            <person name="Gulliver D."/>
            <person name="May H.D."/>
            <person name="Norman R.S."/>
        </authorList>
    </citation>
    <scope>NUCLEOTIDE SEQUENCE [LARGE SCALE GENOMIC DNA]</scope>
    <source>
        <strain evidence="4 5">DSM 4132</strain>
    </source>
</reference>
<dbReference type="Gene3D" id="3.40.30.10">
    <property type="entry name" value="Glutaredoxin"/>
    <property type="match status" value="1"/>
</dbReference>
<keyword evidence="3" id="KW-0411">Iron-sulfur</keyword>
<evidence type="ECO:0000256" key="3">
    <source>
        <dbReference type="ARBA" id="ARBA00023014"/>
    </source>
</evidence>
<evidence type="ECO:0000256" key="1">
    <source>
        <dbReference type="ARBA" id="ARBA00022723"/>
    </source>
</evidence>
<evidence type="ECO:0000256" key="2">
    <source>
        <dbReference type="ARBA" id="ARBA00023004"/>
    </source>
</evidence>
<dbReference type="GO" id="GO:0016491">
    <property type="term" value="F:oxidoreductase activity"/>
    <property type="evidence" value="ECO:0007669"/>
    <property type="project" value="UniProtKB-KW"/>
</dbReference>
<organism evidence="4 5">
    <name type="scientific">Acetobacterium malicum</name>
    <dbReference type="NCBI Taxonomy" id="52692"/>
    <lineage>
        <taxon>Bacteria</taxon>
        <taxon>Bacillati</taxon>
        <taxon>Bacillota</taxon>
        <taxon>Clostridia</taxon>
        <taxon>Eubacteriales</taxon>
        <taxon>Eubacteriaceae</taxon>
        <taxon>Acetobacterium</taxon>
    </lineage>
</organism>
<name>A0ABR6YT27_9FIRM</name>
<dbReference type="SUPFAM" id="SSF52833">
    <property type="entry name" value="Thioredoxin-like"/>
    <property type="match status" value="1"/>
</dbReference>
<dbReference type="InterPro" id="IPR041921">
    <property type="entry name" value="NuoE_N"/>
</dbReference>
<dbReference type="Proteomes" id="UP000622405">
    <property type="component" value="Unassembled WGS sequence"/>
</dbReference>
<dbReference type="InterPro" id="IPR036249">
    <property type="entry name" value="Thioredoxin-like_sf"/>
</dbReference>
<dbReference type="PANTHER" id="PTHR43342">
    <property type="entry name" value="NADH-QUINONE OXIDOREDUCTASE, E SUBUNIT"/>
    <property type="match status" value="1"/>
</dbReference>
<dbReference type="RefSeq" id="WP_186893013.1">
    <property type="nucleotide sequence ID" value="NZ_WJBE01000001.1"/>
</dbReference>
<dbReference type="Gene3D" id="1.10.10.1590">
    <property type="entry name" value="NADH-quinone oxidoreductase subunit E"/>
    <property type="match status" value="1"/>
</dbReference>
<dbReference type="Pfam" id="PF01257">
    <property type="entry name" value="2Fe-2S_thioredx"/>
    <property type="match status" value="1"/>
</dbReference>
<evidence type="ECO:0000313" key="4">
    <source>
        <dbReference type="EMBL" id="MBC3898339.1"/>
    </source>
</evidence>
<dbReference type="EMBL" id="WJBE01000001">
    <property type="protein sequence ID" value="MBC3898339.1"/>
    <property type="molecule type" value="Genomic_DNA"/>
</dbReference>
<gene>
    <name evidence="4" type="primary">nuoE</name>
    <name evidence="4" type="ORF">GH811_01745</name>
</gene>
<accession>A0ABR6YT27</accession>
<keyword evidence="1" id="KW-0479">Metal-binding</keyword>
<protein>
    <submittedName>
        <fullName evidence="4">NADH-quinone oxidoreductase subunit NuoE</fullName>
        <ecNumber evidence="4">1.6.5.11</ecNumber>
    </submittedName>
</protein>
<dbReference type="InterPro" id="IPR042128">
    <property type="entry name" value="NuoE_dom"/>
</dbReference>
<dbReference type="PANTHER" id="PTHR43342:SF1">
    <property type="entry name" value="BIFURCATING [FEFE] HYDROGENASE GAMMA SUBUNIT"/>
    <property type="match status" value="1"/>
</dbReference>
<dbReference type="EC" id="1.6.5.11" evidence="4"/>
<keyword evidence="2" id="KW-0408">Iron</keyword>
<dbReference type="NCBIfam" id="NF005722">
    <property type="entry name" value="PRK07539.1-2"/>
    <property type="match status" value="1"/>
</dbReference>
<proteinExistence type="predicted"/>
<keyword evidence="4" id="KW-0560">Oxidoreductase</keyword>
<dbReference type="CDD" id="cd03064">
    <property type="entry name" value="TRX_Fd_NuoE"/>
    <property type="match status" value="1"/>
</dbReference>
<dbReference type="InterPro" id="IPR028431">
    <property type="entry name" value="NADP_DH_HndA-like"/>
</dbReference>
<evidence type="ECO:0000313" key="5">
    <source>
        <dbReference type="Proteomes" id="UP000622405"/>
    </source>
</evidence>
<comment type="caution">
    <text evidence="4">The sequence shown here is derived from an EMBL/GenBank/DDBJ whole genome shotgun (WGS) entry which is preliminary data.</text>
</comment>
<sequence length="192" mass="21120">MSHETHDHHHEPGCGCGCHGDQPNPFEELNPVLDRYADIPGSLITILQKAQELYGFLSVELMRHIALETHTSIAKVYGVATFYTQFRFEPVGKYLIMLCQGTACHVNGSKQVEEAVMDYLDIKEGETTSDGLFTLNNVACLGCCSLSPVMMINDDTYGQLTRDKVTHILAELKEAAKSDAIGLEISAQEVTA</sequence>